<dbReference type="SUPFAM" id="SSF51905">
    <property type="entry name" value="FAD/NAD(P)-binding domain"/>
    <property type="match status" value="1"/>
</dbReference>
<keyword evidence="8" id="KW-0408">Iron</keyword>
<evidence type="ECO:0000256" key="1">
    <source>
        <dbReference type="ARBA" id="ARBA00001917"/>
    </source>
</evidence>
<sequence>MERKYPNLCKPIKIGNVTFKNRMFSAPMGGTDITADCTIGSKSTAFYELRAKGGAGAVTISECMVHPETDGSHAYHLDLKIVDSLASFTYTADAIRRHGAIPSVELSHSGQYSGTYLVDKDKKRGLSQWGVSPSVRPDGLEIKELTEEIIAEIVESYGNVAALAKRAGFEMIMIHGGHGWLINQFLSPYFNKRTDKYGGSLENRVRFAKEVLDSVRKAVGPGFPIEFRMSGSELFEGGYDLDYGTEIAKLLESRVDLLHVSAGTYQRGFAVTHPSMFLEHGCNVYLAEEIKKHVNIPVATIGALNDPEMMEEIIASGKADVIYMARALLADHELPRKVMSNQDEKIVKCLRCFTCMAERATTSTRRCTVNPLIGRELDGTEVVSVLKPKKVLIAGGGPGGLQAAITAVKRGHKVILCEKTNELGGILKGEQALPFKYKMYELGNTFGKIAKDLGVEVRLNTTVTKEYVENENVDALIIAVGSEPLVPPIEGLDGENVVIVNDYYVEKEKVTDEVIVLGGGLAGCEAAIHLAQEEKTVHLVEMRAELAPDANIRHRPILLEEIERQGIYVYTEHKGLSVTTEGVVCMNKSGNKINIPGTSVICALGQKPRREVVDTLLDSAPYVAQIGDCVRASTITNAVYQGHHAALDI</sequence>
<dbReference type="InterPro" id="IPR001155">
    <property type="entry name" value="OxRdtase_FMN_N"/>
</dbReference>
<name>A0A0H3NAU9_CLODC</name>
<accession>A0A0H3NAU9</accession>
<comment type="cofactor">
    <cofactor evidence="2">
        <name>[4Fe-4S] cluster</name>
        <dbReference type="ChEBI" id="CHEBI:49883"/>
    </cofactor>
</comment>
<dbReference type="SUPFAM" id="SSF51395">
    <property type="entry name" value="FMN-linked oxidoreductases"/>
    <property type="match status" value="1"/>
</dbReference>
<keyword evidence="4" id="KW-0285">Flavoprotein</keyword>
<evidence type="ECO:0000256" key="9">
    <source>
        <dbReference type="ARBA" id="ARBA00023014"/>
    </source>
</evidence>
<dbReference type="GO" id="GO:0046872">
    <property type="term" value="F:metal ion binding"/>
    <property type="evidence" value="ECO:0007669"/>
    <property type="project" value="UniProtKB-KW"/>
</dbReference>
<keyword evidence="5" id="KW-0288">FMN</keyword>
<dbReference type="GO" id="GO:0016491">
    <property type="term" value="F:oxidoreductase activity"/>
    <property type="evidence" value="ECO:0007669"/>
    <property type="project" value="UniProtKB-KW"/>
</dbReference>
<feature type="domain" description="NADH:flavin oxidoreductase/NADH oxidase N-terminal" evidence="10">
    <location>
        <begin position="8"/>
        <end position="342"/>
    </location>
</feature>
<keyword evidence="9" id="KW-0411">Iron-sulfur</keyword>
<evidence type="ECO:0000259" key="10">
    <source>
        <dbReference type="Pfam" id="PF00724"/>
    </source>
</evidence>
<dbReference type="InterPro" id="IPR013785">
    <property type="entry name" value="Aldolase_TIM"/>
</dbReference>
<evidence type="ECO:0000313" key="13">
    <source>
        <dbReference type="Proteomes" id="UP000002068"/>
    </source>
</evidence>
<dbReference type="HOGENOM" id="CLU_012153_1_2_9"/>
<protein>
    <submittedName>
        <fullName evidence="12">Predicted enoate reductase</fullName>
    </submittedName>
</protein>
<evidence type="ECO:0000256" key="6">
    <source>
        <dbReference type="ARBA" id="ARBA00022723"/>
    </source>
</evidence>
<evidence type="ECO:0000256" key="8">
    <source>
        <dbReference type="ARBA" id="ARBA00023004"/>
    </source>
</evidence>
<gene>
    <name evidence="12" type="ordered locus">CD196_2915</name>
</gene>
<evidence type="ECO:0000256" key="5">
    <source>
        <dbReference type="ARBA" id="ARBA00022643"/>
    </source>
</evidence>
<keyword evidence="6" id="KW-0479">Metal-binding</keyword>
<dbReference type="AlphaFoldDB" id="A0A0H3NAU9"/>
<dbReference type="Pfam" id="PF00724">
    <property type="entry name" value="Oxidored_FMN"/>
    <property type="match status" value="1"/>
</dbReference>
<organism evidence="12 13">
    <name type="scientific">Clostridioides difficile (strain CD196)</name>
    <name type="common">Peptoclostridium difficile</name>
    <dbReference type="NCBI Taxonomy" id="645462"/>
    <lineage>
        <taxon>Bacteria</taxon>
        <taxon>Bacillati</taxon>
        <taxon>Bacillota</taxon>
        <taxon>Clostridia</taxon>
        <taxon>Peptostreptococcales</taxon>
        <taxon>Peptostreptococcaceae</taxon>
        <taxon>Clostridioides</taxon>
    </lineage>
</organism>
<dbReference type="GO" id="GO:0051536">
    <property type="term" value="F:iron-sulfur cluster binding"/>
    <property type="evidence" value="ECO:0007669"/>
    <property type="project" value="UniProtKB-KW"/>
</dbReference>
<dbReference type="Proteomes" id="UP000002068">
    <property type="component" value="Chromosome"/>
</dbReference>
<dbReference type="PRINTS" id="PR00368">
    <property type="entry name" value="FADPNR"/>
</dbReference>
<keyword evidence="7" id="KW-0560">Oxidoreductase</keyword>
<reference evidence="12 13" key="1">
    <citation type="journal article" date="2009" name="Genome Biol.">
        <title>Comparative genome and phenotypic analysis of Clostridium difficile 027 strains provides insight into the evolution of a hypervirulent bacterium.</title>
        <authorList>
            <person name="Stabler R.A."/>
            <person name="He M."/>
            <person name="Dawson L."/>
            <person name="Martin M."/>
            <person name="Valiente E."/>
            <person name="Corton C."/>
            <person name="Lawley T.D."/>
            <person name="Sebaihia M."/>
            <person name="Quail M.A."/>
            <person name="Rose G."/>
            <person name="Gerding D.N."/>
            <person name="Gibert M."/>
            <person name="Popoff M.R."/>
            <person name="Parkhill J."/>
            <person name="Dougan G."/>
            <person name="Wren B.W."/>
        </authorList>
    </citation>
    <scope>NUCLEOTIDE SEQUENCE [LARGE SCALE GENOMIC DNA]</scope>
    <source>
        <strain evidence="12 13">CD196</strain>
    </source>
</reference>
<dbReference type="InterPro" id="IPR023753">
    <property type="entry name" value="FAD/NAD-binding_dom"/>
</dbReference>
<dbReference type="InterPro" id="IPR051793">
    <property type="entry name" value="NADH:flavin_oxidoreductase"/>
</dbReference>
<evidence type="ECO:0000256" key="3">
    <source>
        <dbReference type="ARBA" id="ARBA00011048"/>
    </source>
</evidence>
<dbReference type="Gene3D" id="3.50.50.60">
    <property type="entry name" value="FAD/NAD(P)-binding domain"/>
    <property type="match status" value="1"/>
</dbReference>
<dbReference type="KEGG" id="cdc:CD196_2915"/>
<dbReference type="CDD" id="cd02803">
    <property type="entry name" value="OYE_like_FMN_family"/>
    <property type="match status" value="1"/>
</dbReference>
<evidence type="ECO:0000256" key="4">
    <source>
        <dbReference type="ARBA" id="ARBA00022630"/>
    </source>
</evidence>
<feature type="domain" description="FAD/NAD(P)-binding" evidence="11">
    <location>
        <begin position="390"/>
        <end position="613"/>
    </location>
</feature>
<dbReference type="Gene3D" id="3.20.20.70">
    <property type="entry name" value="Aldolase class I"/>
    <property type="match status" value="1"/>
</dbReference>
<dbReference type="PANTHER" id="PTHR42917">
    <property type="entry name" value="2,4-DIENOYL-COA REDUCTASE"/>
    <property type="match status" value="1"/>
</dbReference>
<dbReference type="PANTHER" id="PTHR42917:SF2">
    <property type="entry name" value="2,4-DIENOYL-COA REDUCTASE [(2E)-ENOYL-COA-PRODUCING]"/>
    <property type="match status" value="1"/>
</dbReference>
<dbReference type="Gene3D" id="3.40.50.720">
    <property type="entry name" value="NAD(P)-binding Rossmann-like Domain"/>
    <property type="match status" value="1"/>
</dbReference>
<dbReference type="GO" id="GO:0010181">
    <property type="term" value="F:FMN binding"/>
    <property type="evidence" value="ECO:0007669"/>
    <property type="project" value="InterPro"/>
</dbReference>
<evidence type="ECO:0000256" key="7">
    <source>
        <dbReference type="ARBA" id="ARBA00023002"/>
    </source>
</evidence>
<dbReference type="RefSeq" id="WP_009891477.1">
    <property type="nucleotide sequence ID" value="NC_013315.1"/>
</dbReference>
<dbReference type="EMBL" id="FN538970">
    <property type="protein sequence ID" value="CBA65824.1"/>
    <property type="molecule type" value="Genomic_DNA"/>
</dbReference>
<dbReference type="PRINTS" id="PR00469">
    <property type="entry name" value="PNDRDTASEII"/>
</dbReference>
<proteinExistence type="inferred from homology"/>
<comment type="cofactor">
    <cofactor evidence="1">
        <name>FMN</name>
        <dbReference type="ChEBI" id="CHEBI:58210"/>
    </cofactor>
</comment>
<comment type="similarity">
    <text evidence="3">In the N-terminal section; belongs to the NADH:flavin oxidoreductase/NADH oxidase family.</text>
</comment>
<evidence type="ECO:0000313" key="12">
    <source>
        <dbReference type="EMBL" id="CBA65824.1"/>
    </source>
</evidence>
<dbReference type="Pfam" id="PF07992">
    <property type="entry name" value="Pyr_redox_2"/>
    <property type="match status" value="1"/>
</dbReference>
<dbReference type="InterPro" id="IPR036188">
    <property type="entry name" value="FAD/NAD-bd_sf"/>
</dbReference>
<evidence type="ECO:0000259" key="11">
    <source>
        <dbReference type="Pfam" id="PF07992"/>
    </source>
</evidence>
<evidence type="ECO:0000256" key="2">
    <source>
        <dbReference type="ARBA" id="ARBA00001966"/>
    </source>
</evidence>